<dbReference type="SUPFAM" id="SSF55781">
    <property type="entry name" value="GAF domain-like"/>
    <property type="match status" value="1"/>
</dbReference>
<gene>
    <name evidence="3" type="ORF">NE535_13865</name>
</gene>
<name>A0A9X3AW10_9GAMM</name>
<keyword evidence="4" id="KW-1185">Reference proteome</keyword>
<dbReference type="InterPro" id="IPR035919">
    <property type="entry name" value="EAL_sf"/>
</dbReference>
<dbReference type="PROSITE" id="PS50883">
    <property type="entry name" value="EAL"/>
    <property type="match status" value="1"/>
</dbReference>
<evidence type="ECO:0000313" key="4">
    <source>
        <dbReference type="Proteomes" id="UP001155546"/>
    </source>
</evidence>
<dbReference type="SUPFAM" id="SSF55785">
    <property type="entry name" value="PYP-like sensor domain (PAS domain)"/>
    <property type="match status" value="1"/>
</dbReference>
<dbReference type="InterPro" id="IPR029016">
    <property type="entry name" value="GAF-like_dom_sf"/>
</dbReference>
<comment type="caution">
    <text evidence="3">The sequence shown here is derived from an EMBL/GenBank/DDBJ whole genome shotgun (WGS) entry which is preliminary data.</text>
</comment>
<sequence>MDSGQIDIKTDLGIVHTDEHKSSLERYSAILNMVLEAVPLGEMLHSLVLLIEAQKIGTRASVLLLSDDGTRLLSGAAPNLPNDYNEAINGVLIGPNVGSCGTAAYLQQRVIVEDIENHPNWTDYKALPLKAGLRACWSEPIFDSMGNVLGTFAMYYDTIKSPTSQDLNLIQEAARLASLAIERSRGLHLQRLSSKIFDSLPIALVITNEQNAVLTCNPSFAQSTTLYDVKNNYFNLRTYLKPSNSELLQELFNTIRLGQSWQGELKARKNINDIIDIELVVTVIRDSLTQQNCYAWMITDITARKTTEKLIDFQNHYDQLTGLANRKHLFKRMDSLISESHCLDGEHDPFSMMILDLDHFKRINDTLGSDNGDEVLQTVAKRLLEVLPDNSLPARIAADEFAIVLPGYQSTEKLSDFAEKIKAAISKEMSVANQTVSLGMSSGIATFPSDATTAELMLNCASQAMYNAKASGRNCHQFFNQKIQLEAERIAQLHFHLKKAISQNELELFYQPIVNPLTGDIVKAEALLRWCHKGQYISPAEFIPIAEQSGLIVEVGEWVKTQAVITAMDLKKRGLHIPIAVNVSTLEFWSLELQTRFLQFFDNVVEKLNIDAFPYEMITLEITESLMMKQQKEVCELLSLLRQRGIKISIDDFGTGYSSLSYLVSFPVDQIKIDKSFIHQLETDPRHKALVEAIVSMSRALDLTVIAEGVETQRQLDFVNQQQIQAVQGYFYYKPMSKQDFFKLM</sequence>
<dbReference type="SMART" id="SM00052">
    <property type="entry name" value="EAL"/>
    <property type="match status" value="1"/>
</dbReference>
<dbReference type="InterPro" id="IPR043128">
    <property type="entry name" value="Rev_trsase/Diguanyl_cyclase"/>
</dbReference>
<protein>
    <submittedName>
        <fullName evidence="3">EAL domain-containing protein</fullName>
    </submittedName>
</protein>
<dbReference type="Gene3D" id="3.30.70.270">
    <property type="match status" value="1"/>
</dbReference>
<evidence type="ECO:0000259" key="2">
    <source>
        <dbReference type="PROSITE" id="PS50887"/>
    </source>
</evidence>
<organism evidence="3 4">
    <name type="scientific">Shewanella holmiensis</name>
    <dbReference type="NCBI Taxonomy" id="2952222"/>
    <lineage>
        <taxon>Bacteria</taxon>
        <taxon>Pseudomonadati</taxon>
        <taxon>Pseudomonadota</taxon>
        <taxon>Gammaproteobacteria</taxon>
        <taxon>Alteromonadales</taxon>
        <taxon>Shewanellaceae</taxon>
        <taxon>Shewanella</taxon>
    </lineage>
</organism>
<dbReference type="InterPro" id="IPR000160">
    <property type="entry name" value="GGDEF_dom"/>
</dbReference>
<evidence type="ECO:0000313" key="3">
    <source>
        <dbReference type="EMBL" id="MCT7942874.1"/>
    </source>
</evidence>
<dbReference type="PROSITE" id="PS50887">
    <property type="entry name" value="GGDEF"/>
    <property type="match status" value="1"/>
</dbReference>
<dbReference type="SUPFAM" id="SSF55073">
    <property type="entry name" value="Nucleotide cyclase"/>
    <property type="match status" value="1"/>
</dbReference>
<evidence type="ECO:0000259" key="1">
    <source>
        <dbReference type="PROSITE" id="PS50883"/>
    </source>
</evidence>
<dbReference type="EMBL" id="JAMTCD010000019">
    <property type="protein sequence ID" value="MCT7942874.1"/>
    <property type="molecule type" value="Genomic_DNA"/>
</dbReference>
<reference evidence="3" key="1">
    <citation type="journal article" date="2023" name="Int. J. Syst. Evol. Microbiol.">
        <title>&lt;i&gt;Shewanella septentrionalis&lt;/i&gt; sp. nov. and &lt;i&gt;Shewanella holmiensis&lt;/i&gt; sp. nov., isolated from Baltic Sea water and sediments.</title>
        <authorList>
            <person name="Martin-Rodriguez A.J."/>
            <person name="Thorell K."/>
            <person name="Joffre E."/>
            <person name="Jensie-Markopoulos S."/>
            <person name="Moore E.R.B."/>
            <person name="Sjoling A."/>
        </authorList>
    </citation>
    <scope>NUCLEOTIDE SEQUENCE</scope>
    <source>
        <strain evidence="3">SP1S2-7</strain>
    </source>
</reference>
<dbReference type="PANTHER" id="PTHR44757:SF2">
    <property type="entry name" value="BIOFILM ARCHITECTURE MAINTENANCE PROTEIN MBAA"/>
    <property type="match status" value="1"/>
</dbReference>
<dbReference type="CDD" id="cd01949">
    <property type="entry name" value="GGDEF"/>
    <property type="match status" value="1"/>
</dbReference>
<feature type="domain" description="EAL" evidence="1">
    <location>
        <begin position="490"/>
        <end position="745"/>
    </location>
</feature>
<dbReference type="InterPro" id="IPR000014">
    <property type="entry name" value="PAS"/>
</dbReference>
<dbReference type="InterPro" id="IPR052155">
    <property type="entry name" value="Biofilm_reg_signaling"/>
</dbReference>
<dbReference type="PANTHER" id="PTHR44757">
    <property type="entry name" value="DIGUANYLATE CYCLASE DGCP"/>
    <property type="match status" value="1"/>
</dbReference>
<dbReference type="Pfam" id="PF00990">
    <property type="entry name" value="GGDEF"/>
    <property type="match status" value="1"/>
</dbReference>
<dbReference type="Pfam" id="PF13185">
    <property type="entry name" value="GAF_2"/>
    <property type="match status" value="1"/>
</dbReference>
<dbReference type="NCBIfam" id="TIGR00254">
    <property type="entry name" value="GGDEF"/>
    <property type="match status" value="1"/>
</dbReference>
<dbReference type="SMART" id="SM00267">
    <property type="entry name" value="GGDEF"/>
    <property type="match status" value="1"/>
</dbReference>
<dbReference type="InterPro" id="IPR029787">
    <property type="entry name" value="Nucleotide_cyclase"/>
</dbReference>
<accession>A0A9X3AW10</accession>
<dbReference type="Gene3D" id="3.30.450.20">
    <property type="entry name" value="PAS domain"/>
    <property type="match status" value="1"/>
</dbReference>
<dbReference type="CDD" id="cd01948">
    <property type="entry name" value="EAL"/>
    <property type="match status" value="1"/>
</dbReference>
<dbReference type="SUPFAM" id="SSF141868">
    <property type="entry name" value="EAL domain-like"/>
    <property type="match status" value="1"/>
</dbReference>
<dbReference type="Pfam" id="PF00563">
    <property type="entry name" value="EAL"/>
    <property type="match status" value="1"/>
</dbReference>
<dbReference type="Gene3D" id="3.30.450.40">
    <property type="match status" value="1"/>
</dbReference>
<feature type="domain" description="GGDEF" evidence="2">
    <location>
        <begin position="348"/>
        <end position="481"/>
    </location>
</feature>
<dbReference type="InterPro" id="IPR003018">
    <property type="entry name" value="GAF"/>
</dbReference>
<dbReference type="Proteomes" id="UP001155546">
    <property type="component" value="Unassembled WGS sequence"/>
</dbReference>
<dbReference type="RefSeq" id="WP_261299222.1">
    <property type="nucleotide sequence ID" value="NZ_JAMTCD010000019.1"/>
</dbReference>
<dbReference type="InterPro" id="IPR001633">
    <property type="entry name" value="EAL_dom"/>
</dbReference>
<dbReference type="Gene3D" id="3.20.20.450">
    <property type="entry name" value="EAL domain"/>
    <property type="match status" value="1"/>
</dbReference>
<dbReference type="AlphaFoldDB" id="A0A9X3AW10"/>
<dbReference type="InterPro" id="IPR035965">
    <property type="entry name" value="PAS-like_dom_sf"/>
</dbReference>
<dbReference type="SMART" id="SM00065">
    <property type="entry name" value="GAF"/>
    <property type="match status" value="1"/>
</dbReference>
<dbReference type="NCBIfam" id="TIGR00229">
    <property type="entry name" value="sensory_box"/>
    <property type="match status" value="1"/>
</dbReference>
<proteinExistence type="predicted"/>